<keyword evidence="6" id="KW-1185">Reference proteome</keyword>
<sequence length="557" mass="64572">MSIEPQTIKVSKNQAENYEEKEFLANIGLLATTTMAEIRQRQQKKPKKPKQDCEEDDLFVKRPDFGKRNLMKDEVANRLKTETKEWYQNEGCSSEEEGEEEKEESHTICSIPGKRLYNFLRQLSSHQWIWCEFVDSFLDKPILACAYDMERFICECCPMLKTRHLPRRGWQLLRRNMGKARRFSPAFIEQERQEMERSRRIVRQLQQYQFNHQEDGPYLELVPKRIPLPLAPDAKVVGLLQGHSLKGIINGHVMDYDPQDSSYLVRFSKNGTTAVLSLQDSRLYSDQDNRTLPLSIMMHGIKSAPFKTETAKNEKFGNKRYTKELLESVLQVRKLLDVKQKTVMEISKMNEDFEGGKDSSTSGSRRDAKMTPQREKLQRRYAANMITLHRVNSDVLEPLHTLYEHLAEYKKQEEEQEAKGGRPASEVYQKCRMQAELDLKTFGSEKSLKIESDRIREFVCNLQTILYLNGKMGRENSADMEAVLADLISHMKDNVPPALGVQFEDALTSLNPLRQQVVAMFKAIQKPERFQITQQAPMQTEDGVYNFVVEAQPDPPT</sequence>
<dbReference type="PANTHER" id="PTHR21689">
    <property type="entry name" value="LIN-9"/>
    <property type="match status" value="1"/>
</dbReference>
<protein>
    <submittedName>
        <fullName evidence="7">Protein lin-9 homolog</fullName>
    </submittedName>
</protein>
<feature type="region of interest" description="Disordered" evidence="4">
    <location>
        <begin position="350"/>
        <end position="375"/>
    </location>
</feature>
<evidence type="ECO:0000259" key="5">
    <source>
        <dbReference type="SMART" id="SM01135"/>
    </source>
</evidence>
<dbReference type="GO" id="GO:0006351">
    <property type="term" value="P:DNA-templated transcription"/>
    <property type="evidence" value="ECO:0007669"/>
    <property type="project" value="InterPro"/>
</dbReference>
<dbReference type="GO" id="GO:0017053">
    <property type="term" value="C:transcription repressor complex"/>
    <property type="evidence" value="ECO:0007669"/>
    <property type="project" value="InterPro"/>
</dbReference>
<evidence type="ECO:0000256" key="2">
    <source>
        <dbReference type="ARBA" id="ARBA00006732"/>
    </source>
</evidence>
<dbReference type="Proteomes" id="UP001652628">
    <property type="component" value="Chromosome 3"/>
</dbReference>
<proteinExistence type="inferred from homology"/>
<evidence type="ECO:0000313" key="6">
    <source>
        <dbReference type="Proteomes" id="UP001652628"/>
    </source>
</evidence>
<evidence type="ECO:0000313" key="7">
    <source>
        <dbReference type="RefSeq" id="XP_016933546.2"/>
    </source>
</evidence>
<name>A0AB39ZD59_DROSZ</name>
<dbReference type="GO" id="GO:0006357">
    <property type="term" value="P:regulation of transcription by RNA polymerase II"/>
    <property type="evidence" value="ECO:0007669"/>
    <property type="project" value="TreeGrafter"/>
</dbReference>
<dbReference type="GO" id="GO:0051726">
    <property type="term" value="P:regulation of cell cycle"/>
    <property type="evidence" value="ECO:0007669"/>
    <property type="project" value="TreeGrafter"/>
</dbReference>
<dbReference type="InterPro" id="IPR010561">
    <property type="entry name" value="LIN-9/ALY1"/>
</dbReference>
<evidence type="ECO:0000256" key="1">
    <source>
        <dbReference type="ARBA" id="ARBA00004123"/>
    </source>
</evidence>
<feature type="domain" description="DIRP" evidence="5">
    <location>
        <begin position="134"/>
        <end position="242"/>
    </location>
</feature>
<dbReference type="GeneID" id="108012634"/>
<accession>A0AB39ZD59</accession>
<reference evidence="7" key="1">
    <citation type="submission" date="2025-08" db="UniProtKB">
        <authorList>
            <consortium name="RefSeq"/>
        </authorList>
    </citation>
    <scope>IDENTIFICATION</scope>
</reference>
<comment type="similarity">
    <text evidence="2">Belongs to the lin-9 family.</text>
</comment>
<feature type="compositionally biased region" description="Basic and acidic residues" evidence="4">
    <location>
        <begin position="364"/>
        <end position="375"/>
    </location>
</feature>
<dbReference type="SMART" id="SM01135">
    <property type="entry name" value="DIRP"/>
    <property type="match status" value="1"/>
</dbReference>
<dbReference type="CTD" id="45960"/>
<dbReference type="PANTHER" id="PTHR21689:SF2">
    <property type="entry name" value="PROTEIN LIN-9 HOMOLOG"/>
    <property type="match status" value="1"/>
</dbReference>
<keyword evidence="3" id="KW-0539">Nucleus</keyword>
<organism evidence="6 7">
    <name type="scientific">Drosophila suzukii</name>
    <name type="common">Spotted-wing drosophila fruit fly</name>
    <dbReference type="NCBI Taxonomy" id="28584"/>
    <lineage>
        <taxon>Eukaryota</taxon>
        <taxon>Metazoa</taxon>
        <taxon>Ecdysozoa</taxon>
        <taxon>Arthropoda</taxon>
        <taxon>Hexapoda</taxon>
        <taxon>Insecta</taxon>
        <taxon>Pterygota</taxon>
        <taxon>Neoptera</taxon>
        <taxon>Endopterygota</taxon>
        <taxon>Diptera</taxon>
        <taxon>Brachycera</taxon>
        <taxon>Muscomorpha</taxon>
        <taxon>Ephydroidea</taxon>
        <taxon>Drosophilidae</taxon>
        <taxon>Drosophila</taxon>
        <taxon>Sophophora</taxon>
    </lineage>
</organism>
<evidence type="ECO:0000256" key="4">
    <source>
        <dbReference type="SAM" id="MobiDB-lite"/>
    </source>
</evidence>
<dbReference type="GO" id="GO:0005654">
    <property type="term" value="C:nucleoplasm"/>
    <property type="evidence" value="ECO:0007669"/>
    <property type="project" value="TreeGrafter"/>
</dbReference>
<dbReference type="Pfam" id="PF06584">
    <property type="entry name" value="DIRP"/>
    <property type="match status" value="1"/>
</dbReference>
<evidence type="ECO:0000256" key="3">
    <source>
        <dbReference type="ARBA" id="ARBA00023242"/>
    </source>
</evidence>
<comment type="subcellular location">
    <subcellularLocation>
        <location evidence="1">Nucleus</location>
    </subcellularLocation>
</comment>
<dbReference type="Pfam" id="PF19438">
    <property type="entry name" value="LIN9_C"/>
    <property type="match status" value="1"/>
</dbReference>
<dbReference type="GO" id="GO:0003677">
    <property type="term" value="F:DNA binding"/>
    <property type="evidence" value="ECO:0007669"/>
    <property type="project" value="TreeGrafter"/>
</dbReference>
<gene>
    <name evidence="7" type="primary">aly</name>
</gene>
<dbReference type="AlphaFoldDB" id="A0AB39ZD59"/>
<dbReference type="InterPro" id="IPR045831">
    <property type="entry name" value="LIN9_C"/>
</dbReference>
<dbReference type="RefSeq" id="XP_016933546.2">
    <property type="nucleotide sequence ID" value="XM_017078057.4"/>
</dbReference>
<dbReference type="InterPro" id="IPR033471">
    <property type="entry name" value="DIRP"/>
</dbReference>